<dbReference type="EMBL" id="MN740453">
    <property type="protein sequence ID" value="QHU27276.1"/>
    <property type="molecule type" value="Genomic_DNA"/>
</dbReference>
<proteinExistence type="predicted"/>
<dbReference type="AlphaFoldDB" id="A0A6C0L8D4"/>
<protein>
    <submittedName>
        <fullName evidence="1">Uncharacterized protein</fullName>
    </submittedName>
</protein>
<evidence type="ECO:0000313" key="1">
    <source>
        <dbReference type="EMBL" id="QHU27276.1"/>
    </source>
</evidence>
<reference evidence="1" key="1">
    <citation type="journal article" date="2020" name="Nature">
        <title>Giant virus diversity and host interactions through global metagenomics.</title>
        <authorList>
            <person name="Schulz F."/>
            <person name="Roux S."/>
            <person name="Paez-Espino D."/>
            <person name="Jungbluth S."/>
            <person name="Walsh D.A."/>
            <person name="Denef V.J."/>
            <person name="McMahon K.D."/>
            <person name="Konstantinidis K.T."/>
            <person name="Eloe-Fadrosh E.A."/>
            <person name="Kyrpides N.C."/>
            <person name="Woyke T."/>
        </authorList>
    </citation>
    <scope>NUCLEOTIDE SEQUENCE</scope>
    <source>
        <strain evidence="1">GVMAG-M-3300027763-16</strain>
    </source>
</reference>
<sequence length="203" mass="23557">MIVGSNMNEEQQSVEIKKKLKYILDISKCNHKIEILKEANIKRAHIYCKINQLSGQVSGPLIEHFIKDKYCMKKNNASLCNGDLQLNDINYELKISNGGKENNKFNYVQLRMNHDCIYILTAYYLSPDNIDTEGELFIFKLKKTDIKELIVAYGGYAHGTVQRLGEITKVDLDNHTNEKEYAIRPKYGDKCWNELLNFRVDEI</sequence>
<name>A0A6C0L8D4_9ZZZZ</name>
<organism evidence="1">
    <name type="scientific">viral metagenome</name>
    <dbReference type="NCBI Taxonomy" id="1070528"/>
    <lineage>
        <taxon>unclassified sequences</taxon>
        <taxon>metagenomes</taxon>
        <taxon>organismal metagenomes</taxon>
    </lineage>
</organism>
<accession>A0A6C0L8D4</accession>